<evidence type="ECO:0000313" key="4">
    <source>
        <dbReference type="Proteomes" id="UP000268535"/>
    </source>
</evidence>
<dbReference type="AlphaFoldDB" id="A0A4P9WRL0"/>
<accession>A0A4P9WRL0</accession>
<evidence type="ECO:0000313" key="3">
    <source>
        <dbReference type="EMBL" id="RKO95744.1"/>
    </source>
</evidence>
<keyword evidence="2" id="KW-0732">Signal</keyword>
<organism evidence="3 4">
    <name type="scientific">Caulochytrium protostelioides</name>
    <dbReference type="NCBI Taxonomy" id="1555241"/>
    <lineage>
        <taxon>Eukaryota</taxon>
        <taxon>Fungi</taxon>
        <taxon>Fungi incertae sedis</taxon>
        <taxon>Chytridiomycota</taxon>
        <taxon>Chytridiomycota incertae sedis</taxon>
        <taxon>Chytridiomycetes</taxon>
        <taxon>Caulochytriales</taxon>
        <taxon>Caulochytriaceae</taxon>
        <taxon>Caulochytrium</taxon>
    </lineage>
</organism>
<sequence length="129" mass="13694">MLLGLFLRLTLLSVGIDQVIAPAPPSGLNRLPAGSSDNLRSASMQGHQHPPYRASETKPEKGPVPAMQEPATLPHRPRVSSPLSKTAVTPSSTDMTVETLARQSDEGDDARRVQQVHRGGLNPTSGLVS</sequence>
<proteinExistence type="predicted"/>
<feature type="chain" id="PRO_5020395541" evidence="2">
    <location>
        <begin position="22"/>
        <end position="129"/>
    </location>
</feature>
<feature type="compositionally biased region" description="Polar residues" evidence="1">
    <location>
        <begin position="35"/>
        <end position="46"/>
    </location>
</feature>
<reference evidence="4" key="1">
    <citation type="journal article" date="2018" name="Nat. Microbiol.">
        <title>Leveraging single-cell genomics to expand the fungal tree of life.</title>
        <authorList>
            <person name="Ahrendt S.R."/>
            <person name="Quandt C.A."/>
            <person name="Ciobanu D."/>
            <person name="Clum A."/>
            <person name="Salamov A."/>
            <person name="Andreopoulos B."/>
            <person name="Cheng J.F."/>
            <person name="Woyke T."/>
            <person name="Pelin A."/>
            <person name="Henrissat B."/>
            <person name="Reynolds N.K."/>
            <person name="Benny G.L."/>
            <person name="Smith M.E."/>
            <person name="James T.Y."/>
            <person name="Grigoriev I.V."/>
        </authorList>
    </citation>
    <scope>NUCLEOTIDE SEQUENCE [LARGE SCALE GENOMIC DNA]</scope>
    <source>
        <strain evidence="4">ATCC 52028</strain>
    </source>
</reference>
<evidence type="ECO:0000256" key="1">
    <source>
        <dbReference type="SAM" id="MobiDB-lite"/>
    </source>
</evidence>
<feature type="compositionally biased region" description="Polar residues" evidence="1">
    <location>
        <begin position="81"/>
        <end position="96"/>
    </location>
</feature>
<dbReference type="EMBL" id="ML011004">
    <property type="protein sequence ID" value="RKO95744.1"/>
    <property type="molecule type" value="Genomic_DNA"/>
</dbReference>
<gene>
    <name evidence="3" type="ORF">CAUPRSCDRAFT_12559</name>
</gene>
<name>A0A4P9WRL0_9FUNG</name>
<feature type="region of interest" description="Disordered" evidence="1">
    <location>
        <begin position="22"/>
        <end position="129"/>
    </location>
</feature>
<feature type="signal peptide" evidence="2">
    <location>
        <begin position="1"/>
        <end position="21"/>
    </location>
</feature>
<protein>
    <submittedName>
        <fullName evidence="3">Uncharacterized protein</fullName>
    </submittedName>
</protein>
<dbReference type="Proteomes" id="UP000268535">
    <property type="component" value="Unassembled WGS sequence"/>
</dbReference>
<feature type="compositionally biased region" description="Basic and acidic residues" evidence="1">
    <location>
        <begin position="103"/>
        <end position="112"/>
    </location>
</feature>
<evidence type="ECO:0000256" key="2">
    <source>
        <dbReference type="SAM" id="SignalP"/>
    </source>
</evidence>